<accession>A0A940WIN0</accession>
<proteinExistence type="predicted"/>
<evidence type="ECO:0000313" key="4">
    <source>
        <dbReference type="EMBL" id="MBP2706429.1"/>
    </source>
</evidence>
<dbReference type="PANTHER" id="PTHR43818">
    <property type="entry name" value="BCDNA.GH03377"/>
    <property type="match status" value="1"/>
</dbReference>
<dbReference type="InterPro" id="IPR050463">
    <property type="entry name" value="Gfo/Idh/MocA_oxidrdct_glycsds"/>
</dbReference>
<keyword evidence="1" id="KW-0560">Oxidoreductase</keyword>
<dbReference type="InterPro" id="IPR036291">
    <property type="entry name" value="NAD(P)-bd_dom_sf"/>
</dbReference>
<dbReference type="PANTHER" id="PTHR43818:SF11">
    <property type="entry name" value="BCDNA.GH03377"/>
    <property type="match status" value="1"/>
</dbReference>
<dbReference type="GO" id="GO:0016491">
    <property type="term" value="F:oxidoreductase activity"/>
    <property type="evidence" value="ECO:0007669"/>
    <property type="project" value="UniProtKB-KW"/>
</dbReference>
<gene>
    <name evidence="4" type="ORF">JOL79_21700</name>
</gene>
<dbReference type="Gene3D" id="3.40.50.720">
    <property type="entry name" value="NAD(P)-binding Rossmann-like Domain"/>
    <property type="match status" value="1"/>
</dbReference>
<dbReference type="InterPro" id="IPR000683">
    <property type="entry name" value="Gfo/Idh/MocA-like_OxRdtase_N"/>
</dbReference>
<dbReference type="Gene3D" id="3.30.360.10">
    <property type="entry name" value="Dihydrodipicolinate Reductase, domain 2"/>
    <property type="match status" value="1"/>
</dbReference>
<name>A0A940WIN0_9ACTN</name>
<comment type="caution">
    <text evidence="4">The sequence shown here is derived from an EMBL/GenBank/DDBJ whole genome shotgun (WGS) entry which is preliminary data.</text>
</comment>
<protein>
    <submittedName>
        <fullName evidence="4">Gfo/Idh/MocA family oxidoreductase</fullName>
    </submittedName>
</protein>
<dbReference type="AlphaFoldDB" id="A0A940WIN0"/>
<dbReference type="Proteomes" id="UP000674234">
    <property type="component" value="Unassembled WGS sequence"/>
</dbReference>
<evidence type="ECO:0000313" key="5">
    <source>
        <dbReference type="Proteomes" id="UP000674234"/>
    </source>
</evidence>
<feature type="compositionally biased region" description="Basic and acidic residues" evidence="2">
    <location>
        <begin position="47"/>
        <end position="66"/>
    </location>
</feature>
<dbReference type="SUPFAM" id="SSF51735">
    <property type="entry name" value="NAD(P)-binding Rossmann-fold domains"/>
    <property type="match status" value="1"/>
</dbReference>
<evidence type="ECO:0000256" key="1">
    <source>
        <dbReference type="ARBA" id="ARBA00023002"/>
    </source>
</evidence>
<keyword evidence="5" id="KW-1185">Reference proteome</keyword>
<organism evidence="4 5">
    <name type="scientific">Microbispora oryzae</name>
    <dbReference type="NCBI Taxonomy" id="2806554"/>
    <lineage>
        <taxon>Bacteria</taxon>
        <taxon>Bacillati</taxon>
        <taxon>Actinomycetota</taxon>
        <taxon>Actinomycetes</taxon>
        <taxon>Streptosporangiales</taxon>
        <taxon>Streptosporangiaceae</taxon>
        <taxon>Microbispora</taxon>
    </lineage>
</organism>
<evidence type="ECO:0000259" key="3">
    <source>
        <dbReference type="Pfam" id="PF01408"/>
    </source>
</evidence>
<feature type="compositionally biased region" description="Basic and acidic residues" evidence="2">
    <location>
        <begin position="92"/>
        <end position="103"/>
    </location>
</feature>
<feature type="compositionally biased region" description="Basic residues" evidence="2">
    <location>
        <begin position="7"/>
        <end position="24"/>
    </location>
</feature>
<dbReference type="SUPFAM" id="SSF55347">
    <property type="entry name" value="Glyceraldehyde-3-phosphate dehydrogenase-like, C-terminal domain"/>
    <property type="match status" value="1"/>
</dbReference>
<reference evidence="4" key="1">
    <citation type="submission" date="2021-02" db="EMBL/GenBank/DDBJ databases">
        <title>Draft genome sequence of Microbispora sp. RL4-1S isolated from rice leaves in Thailand.</title>
        <authorList>
            <person name="Muangham S."/>
            <person name="Duangmal K."/>
        </authorList>
    </citation>
    <scope>NUCLEOTIDE SEQUENCE</scope>
    <source>
        <strain evidence="4">RL4-1S</strain>
    </source>
</reference>
<dbReference type="EMBL" id="JAFCNB010000012">
    <property type="protein sequence ID" value="MBP2706429.1"/>
    <property type="molecule type" value="Genomic_DNA"/>
</dbReference>
<evidence type="ECO:0000256" key="2">
    <source>
        <dbReference type="SAM" id="MobiDB-lite"/>
    </source>
</evidence>
<dbReference type="Pfam" id="PF01408">
    <property type="entry name" value="GFO_IDH_MocA"/>
    <property type="match status" value="1"/>
</dbReference>
<dbReference type="GO" id="GO:0000166">
    <property type="term" value="F:nucleotide binding"/>
    <property type="evidence" value="ECO:0007669"/>
    <property type="project" value="InterPro"/>
</dbReference>
<feature type="domain" description="Gfo/Idh/MocA-like oxidoreductase N-terminal" evidence="3">
    <location>
        <begin position="209"/>
        <end position="320"/>
    </location>
</feature>
<feature type="region of interest" description="Disordered" evidence="2">
    <location>
        <begin position="92"/>
        <end position="111"/>
    </location>
</feature>
<sequence>MGGRGVPARRRLRRRRRPHAHARRDGRPQAAALRVRRARVAQQGGDADDRRPPDGRGGDEFADPRGARHRLLQSQLRRPLSLLPPAARTLLRRDARGGHRDEPADPGAGAGAEHPVVRAQVLPGPGHDAQVLRRFVLRLRHGQAGGPARIAHADPAARARVRAPGRGALREPDNPGHQGRLPRLIRRGVRLPRLQGHAVTGVCEVAPVEVGLVGAGPWAREFHAPVFAAGPETRLTGVWARRPEAARALADRFGARPFTDYNELLAHCEAVVFAVPPDVQAPLAAEAALAGRAVLLEKPIALTVEEAERLTEVVDATGVVSQLVLTNRYRPAVREFLARARELRPLGGRACQFTPHFLDGTYVNSPWRGRGGVLYNTGPHGLDMLDAALGRIVEVRAAGDPAGFLALTCLHGGGAVSQLALCGRVRGAKKTVYEVVGPEGGLVLDFGTLPEDSTSTRAALRSEFALAVRTGRPHAIDVNRGLHLQRLLAQVEKDAGRDFTPP</sequence>
<feature type="region of interest" description="Disordered" evidence="2">
    <location>
        <begin position="1"/>
        <end position="66"/>
    </location>
</feature>